<dbReference type="KEGG" id="aqu:100636485"/>
<feature type="transmembrane region" description="Helical" evidence="5">
    <location>
        <begin position="133"/>
        <end position="153"/>
    </location>
</feature>
<name>A0A1X7VH18_AMPQE</name>
<dbReference type="GO" id="GO:0016020">
    <property type="term" value="C:membrane"/>
    <property type="evidence" value="ECO:0007669"/>
    <property type="project" value="UniProtKB-SubCell"/>
</dbReference>
<dbReference type="PANTHER" id="PTHR19282">
    <property type="entry name" value="TETRASPANIN"/>
    <property type="match status" value="1"/>
</dbReference>
<feature type="transmembrane region" description="Helical" evidence="5">
    <location>
        <begin position="279"/>
        <end position="302"/>
    </location>
</feature>
<proteinExistence type="predicted"/>
<evidence type="ECO:0008006" key="8">
    <source>
        <dbReference type="Google" id="ProtNLM"/>
    </source>
</evidence>
<comment type="subcellular location">
    <subcellularLocation>
        <location evidence="1">Membrane</location>
        <topology evidence="1">Multi-pass membrane protein</topology>
    </subcellularLocation>
</comment>
<dbReference type="Pfam" id="PF00335">
    <property type="entry name" value="Tetraspanin"/>
    <property type="match status" value="1"/>
</dbReference>
<protein>
    <recommendedName>
        <fullName evidence="8">Tetraspanin</fullName>
    </recommendedName>
</protein>
<keyword evidence="7" id="KW-1185">Reference proteome</keyword>
<keyword evidence="3 5" id="KW-1133">Transmembrane helix</keyword>
<evidence type="ECO:0000256" key="5">
    <source>
        <dbReference type="SAM" id="Phobius"/>
    </source>
</evidence>
<dbReference type="Proteomes" id="UP000007879">
    <property type="component" value="Unassembled WGS sequence"/>
</dbReference>
<dbReference type="AlphaFoldDB" id="A0A1X7VH18"/>
<keyword evidence="2 5" id="KW-0812">Transmembrane</keyword>
<evidence type="ECO:0000313" key="6">
    <source>
        <dbReference type="EnsemblMetazoa" id="Aqu2.1.39600_001"/>
    </source>
</evidence>
<keyword evidence="4 5" id="KW-0472">Membrane</keyword>
<evidence type="ECO:0000313" key="7">
    <source>
        <dbReference type="Proteomes" id="UP000007879"/>
    </source>
</evidence>
<evidence type="ECO:0000256" key="1">
    <source>
        <dbReference type="ARBA" id="ARBA00004141"/>
    </source>
</evidence>
<dbReference type="EnsemblMetazoa" id="XM_003384169.2">
    <property type="protein sequence ID" value="XP_003384217.1"/>
    <property type="gene ID" value="LOC100636485"/>
</dbReference>
<dbReference type="CDD" id="cd03127">
    <property type="entry name" value="tetraspanin_LEL"/>
    <property type="match status" value="1"/>
</dbReference>
<feature type="transmembrane region" description="Helical" evidence="5">
    <location>
        <begin position="62"/>
        <end position="89"/>
    </location>
</feature>
<evidence type="ECO:0000256" key="3">
    <source>
        <dbReference type="ARBA" id="ARBA00022989"/>
    </source>
</evidence>
<dbReference type="InterPro" id="IPR008952">
    <property type="entry name" value="Tetraspanin_EC2_sf"/>
</dbReference>
<dbReference type="EnsemblMetazoa" id="Aqu2.1.39600_001">
    <property type="protein sequence ID" value="Aqu2.1.39600_001"/>
    <property type="gene ID" value="Aqu2.1.39600"/>
</dbReference>
<evidence type="ECO:0000256" key="2">
    <source>
        <dbReference type="ARBA" id="ARBA00022692"/>
    </source>
</evidence>
<feature type="transmembrane region" description="Helical" evidence="5">
    <location>
        <begin position="20"/>
        <end position="41"/>
    </location>
</feature>
<dbReference type="InterPro" id="IPR018499">
    <property type="entry name" value="Tetraspanin/Peripherin"/>
</dbReference>
<gene>
    <name evidence="6" type="primary">100636485</name>
</gene>
<feature type="transmembrane region" description="Helical" evidence="5">
    <location>
        <begin position="95"/>
        <end position="121"/>
    </location>
</feature>
<evidence type="ECO:0000256" key="4">
    <source>
        <dbReference type="ARBA" id="ARBA00023136"/>
    </source>
</evidence>
<reference evidence="7" key="1">
    <citation type="journal article" date="2010" name="Nature">
        <title>The Amphimedon queenslandica genome and the evolution of animal complexity.</title>
        <authorList>
            <person name="Srivastava M."/>
            <person name="Simakov O."/>
            <person name="Chapman J."/>
            <person name="Fahey B."/>
            <person name="Gauthier M.E."/>
            <person name="Mitros T."/>
            <person name="Richards G.S."/>
            <person name="Conaco C."/>
            <person name="Dacre M."/>
            <person name="Hellsten U."/>
            <person name="Larroux C."/>
            <person name="Putnam N.H."/>
            <person name="Stanke M."/>
            <person name="Adamska M."/>
            <person name="Darling A."/>
            <person name="Degnan S.M."/>
            <person name="Oakley T.H."/>
            <person name="Plachetzki D.C."/>
            <person name="Zhai Y."/>
            <person name="Adamski M."/>
            <person name="Calcino A."/>
            <person name="Cummins S.F."/>
            <person name="Goodstein D.M."/>
            <person name="Harris C."/>
            <person name="Jackson D.J."/>
            <person name="Leys S.P."/>
            <person name="Shu S."/>
            <person name="Woodcroft B.J."/>
            <person name="Vervoort M."/>
            <person name="Kosik K.S."/>
            <person name="Manning G."/>
            <person name="Degnan B.M."/>
            <person name="Rokhsar D.S."/>
        </authorList>
    </citation>
    <scope>NUCLEOTIDE SEQUENCE [LARGE SCALE GENOMIC DNA]</scope>
</reference>
<sequence length="318" mass="35641">MDRFPASSLKLHFSSHDLGRVFKIFTILKYLISPCNRILLFQSNKRRAFVSSGKALTKDVSLFVFIAYNIFLFVIGFVCILAGVSLYVMHKYSKVHTYLSLATIMTLAGISVLVMSLVGFAGATTVKRRTLRLYLALALIAVIVALAATFVLFKMSLISRTNILLLSSDLIKAYRHASDDQQHSPFINGIVDFVQSKSGCCGARGPIDWALLNSMYIEKHDSLLPDSCTCNISNNHEVCKRVVLPYRTSRRWYRPVNESVWSVGCGDKFLTSLSEFRSTAIKCIVALVLSQVSIIFITVYLLQKRRKIEVSSYSSTCN</sequence>
<dbReference type="InParanoid" id="A0A1X7VH18"/>
<dbReference type="Gene3D" id="1.10.1450.10">
    <property type="entry name" value="Tetraspanin"/>
    <property type="match status" value="1"/>
</dbReference>
<accession>A0A1X7VH18</accession>
<reference evidence="6" key="2">
    <citation type="submission" date="2017-05" db="UniProtKB">
        <authorList>
            <consortium name="EnsemblMetazoa"/>
        </authorList>
    </citation>
    <scope>IDENTIFICATION</scope>
</reference>
<organism evidence="6">
    <name type="scientific">Amphimedon queenslandica</name>
    <name type="common">Sponge</name>
    <dbReference type="NCBI Taxonomy" id="400682"/>
    <lineage>
        <taxon>Eukaryota</taxon>
        <taxon>Metazoa</taxon>
        <taxon>Porifera</taxon>
        <taxon>Demospongiae</taxon>
        <taxon>Heteroscleromorpha</taxon>
        <taxon>Haplosclerida</taxon>
        <taxon>Niphatidae</taxon>
        <taxon>Amphimedon</taxon>
    </lineage>
</organism>
<dbReference type="SUPFAM" id="SSF48652">
    <property type="entry name" value="Tetraspanin"/>
    <property type="match status" value="1"/>
</dbReference>